<feature type="region of interest" description="Disordered" evidence="1">
    <location>
        <begin position="270"/>
        <end position="626"/>
    </location>
</feature>
<feature type="chain" id="PRO_5042052327" description="DUF4789 domain-containing protein" evidence="2">
    <location>
        <begin position="21"/>
        <end position="868"/>
    </location>
</feature>
<feature type="compositionally biased region" description="Polar residues" evidence="1">
    <location>
        <begin position="578"/>
        <end position="614"/>
    </location>
</feature>
<dbReference type="PANTHER" id="PTHR21177:SF7">
    <property type="entry name" value="GH11627P"/>
    <property type="match status" value="1"/>
</dbReference>
<dbReference type="PANTHER" id="PTHR21177">
    <property type="entry name" value="IP06524P-RELATED"/>
    <property type="match status" value="1"/>
</dbReference>
<protein>
    <recommendedName>
        <fullName evidence="5">DUF4789 domain-containing protein</fullName>
    </recommendedName>
</protein>
<dbReference type="Proteomes" id="UP001292094">
    <property type="component" value="Unassembled WGS sequence"/>
</dbReference>
<name>A0AAE1TVG9_9EUCA</name>
<feature type="compositionally biased region" description="Low complexity" evidence="1">
    <location>
        <begin position="471"/>
        <end position="491"/>
    </location>
</feature>
<organism evidence="3 4">
    <name type="scientific">Petrolisthes manimaculis</name>
    <dbReference type="NCBI Taxonomy" id="1843537"/>
    <lineage>
        <taxon>Eukaryota</taxon>
        <taxon>Metazoa</taxon>
        <taxon>Ecdysozoa</taxon>
        <taxon>Arthropoda</taxon>
        <taxon>Crustacea</taxon>
        <taxon>Multicrustacea</taxon>
        <taxon>Malacostraca</taxon>
        <taxon>Eumalacostraca</taxon>
        <taxon>Eucarida</taxon>
        <taxon>Decapoda</taxon>
        <taxon>Pleocyemata</taxon>
        <taxon>Anomura</taxon>
        <taxon>Galatheoidea</taxon>
        <taxon>Porcellanidae</taxon>
        <taxon>Petrolisthes</taxon>
    </lineage>
</organism>
<feature type="compositionally biased region" description="Polar residues" evidence="1">
    <location>
        <begin position="499"/>
        <end position="525"/>
    </location>
</feature>
<evidence type="ECO:0000256" key="2">
    <source>
        <dbReference type="SAM" id="SignalP"/>
    </source>
</evidence>
<dbReference type="AlphaFoldDB" id="A0AAE1TVG9"/>
<evidence type="ECO:0008006" key="5">
    <source>
        <dbReference type="Google" id="ProtNLM"/>
    </source>
</evidence>
<feature type="signal peptide" evidence="2">
    <location>
        <begin position="1"/>
        <end position="20"/>
    </location>
</feature>
<sequence length="868" mass="91669">MGKVAFTLLVLGGLTHLLHCEMTMSKTSHLIKRQSPVPLMNPPIPTSIGHYLGGDQQLDQCERDETLVLGGCHRVLTQGPCKLEEQVLLDPATKKGFCAARLCSPDRIFVFSDQQCHDPMNTALCPPGRQLYQSAYGTPICQCPDGTYEGDDDLDDDVCDPLLGRTLSCPPNQVLWFRDFRMPPECLPDPCGGENLNRGPNDLPFVPSSIDGRCHQLGQSKGVCPAQTWYSLALDALKGICTTLEEAGYQIFDEETLAAFNKLYGPPIARESTMPLPTPPSQTTPSLSPQSPQRPVSQQSPTLQSPQSKIPLQSPVSSLSPQSPSLQPPGSAISGSTQGRQDISSGQGFTGQPGSATPGQRFSGQSGTASIDQSFTGQPGTFTPGQSFTGQPGTFTPGQSFTGQPGTFTPGQSFASRPGSSTGSQGFASRPGSSTGSQGFASRPGSFTGGQGFPGQPGTSTAGQNFGGTFSPGQVGVSSSGQSFSGQTGASPGKPALSPTRQPFSGQTTISSNNQVGGFTTTQKFSGHSGVSSSGHTSMFATSSGFTGQRGASTAGQRFSGQQGFSSGGQVSSGHQSISTTGQRSGHTDMSSTGRRFSSQVTVGQHVDSPNATFRSRMPPQASSFLSPRLPQMPTMHGRPHMGQPSGGFVPQGFNQGGYFFSHEMMSFERFGPPHMQMRHPNMARGRSFTASAPSQTNVGTPSRPSSHHTATKSKPEADLEVREGHLLTAVTGLSDVGKAGTQDLSYLHKPRDHQLHSFYNGVRTIMSGVLNGSGHHRGRRSPLPHATPGNVFETRLVGCRAGAVRDINAKCRSTILPARAPVKRSTRVVPPVPPRPGCPTGQVYNLRRMCSPRNDANNSVNSFNLGK</sequence>
<feature type="compositionally biased region" description="Polar residues" evidence="1">
    <location>
        <begin position="539"/>
        <end position="555"/>
    </location>
</feature>
<reference evidence="3" key="1">
    <citation type="submission" date="2023-11" db="EMBL/GenBank/DDBJ databases">
        <title>Genome assemblies of two species of porcelain crab, Petrolisthes cinctipes and Petrolisthes manimaculis (Anomura: Porcellanidae).</title>
        <authorList>
            <person name="Angst P."/>
        </authorList>
    </citation>
    <scope>NUCLEOTIDE SEQUENCE</scope>
    <source>
        <strain evidence="3">PB745_02</strain>
        <tissue evidence="3">Gill</tissue>
    </source>
</reference>
<keyword evidence="2" id="KW-0732">Signal</keyword>
<evidence type="ECO:0000256" key="1">
    <source>
        <dbReference type="SAM" id="MobiDB-lite"/>
    </source>
</evidence>
<feature type="compositionally biased region" description="Polar residues" evidence="1">
    <location>
        <begin position="689"/>
        <end position="705"/>
    </location>
</feature>
<feature type="compositionally biased region" description="Low complexity" evidence="1">
    <location>
        <begin position="283"/>
        <end position="329"/>
    </location>
</feature>
<feature type="compositionally biased region" description="Polar residues" evidence="1">
    <location>
        <begin position="333"/>
        <end position="440"/>
    </location>
</feature>
<feature type="region of interest" description="Disordered" evidence="1">
    <location>
        <begin position="687"/>
        <end position="720"/>
    </location>
</feature>
<dbReference type="EMBL" id="JAWZYT010003804">
    <property type="protein sequence ID" value="KAK4296660.1"/>
    <property type="molecule type" value="Genomic_DNA"/>
</dbReference>
<proteinExistence type="predicted"/>
<accession>A0AAE1TVG9</accession>
<feature type="compositionally biased region" description="Low complexity" evidence="1">
    <location>
        <begin position="556"/>
        <end position="577"/>
    </location>
</feature>
<gene>
    <name evidence="3" type="ORF">Pmani_030860</name>
</gene>
<comment type="caution">
    <text evidence="3">The sequence shown here is derived from an EMBL/GenBank/DDBJ whole genome shotgun (WGS) entry which is preliminary data.</text>
</comment>
<evidence type="ECO:0000313" key="4">
    <source>
        <dbReference type="Proteomes" id="UP001292094"/>
    </source>
</evidence>
<evidence type="ECO:0000313" key="3">
    <source>
        <dbReference type="EMBL" id="KAK4296660.1"/>
    </source>
</evidence>
<feature type="compositionally biased region" description="Low complexity" evidence="1">
    <location>
        <begin position="526"/>
        <end position="538"/>
    </location>
</feature>
<keyword evidence="4" id="KW-1185">Reference proteome</keyword>